<feature type="compositionally biased region" description="Basic residues" evidence="9">
    <location>
        <begin position="154"/>
        <end position="165"/>
    </location>
</feature>
<feature type="region of interest" description="Disordered" evidence="9">
    <location>
        <begin position="103"/>
        <end position="165"/>
    </location>
</feature>
<comment type="similarity">
    <text evidence="3">Belongs to the SMN family.</text>
</comment>
<reference evidence="14" key="2">
    <citation type="journal article" date="2020" name="PLoS Negl. Trop. Dis.">
        <title>High-quality nuclear genome for Sarcoptes scabiei-A critical resource for a neglected parasite.</title>
        <authorList>
            <person name="Korhonen P.K."/>
            <person name="Gasser R.B."/>
            <person name="Ma G."/>
            <person name="Wang T."/>
            <person name="Stroehlein A.J."/>
            <person name="Young N.D."/>
            <person name="Ang C.S."/>
            <person name="Fernando D.D."/>
            <person name="Lu H.C."/>
            <person name="Taylor S."/>
            <person name="Reynolds S.L."/>
            <person name="Mofiz E."/>
            <person name="Najaraj S.H."/>
            <person name="Gowda H."/>
            <person name="Madugundu A."/>
            <person name="Renuse S."/>
            <person name="Holt D."/>
            <person name="Pandey A."/>
            <person name="Papenfuss A.T."/>
            <person name="Fischer K."/>
        </authorList>
    </citation>
    <scope>NUCLEOTIDE SEQUENCE [LARGE SCALE GENOMIC DNA]</scope>
</reference>
<feature type="compositionally biased region" description="Basic and acidic residues" evidence="9">
    <location>
        <begin position="14"/>
        <end position="23"/>
    </location>
</feature>
<dbReference type="CDD" id="cd20398">
    <property type="entry name" value="Tudor_SMN"/>
    <property type="match status" value="1"/>
</dbReference>
<evidence type="ECO:0000313" key="11">
    <source>
        <dbReference type="EMBL" id="KAF7492948.1"/>
    </source>
</evidence>
<keyword evidence="4" id="KW-0963">Cytoplasm</keyword>
<keyword evidence="14" id="KW-1185">Reference proteome</keyword>
<evidence type="ECO:0000256" key="4">
    <source>
        <dbReference type="ARBA" id="ARBA00022490"/>
    </source>
</evidence>
<dbReference type="VEuPathDB" id="VectorBase:SSCA000423"/>
<evidence type="ECO:0000313" key="15">
    <source>
        <dbReference type="Proteomes" id="UP000616769"/>
    </source>
</evidence>
<dbReference type="Pfam" id="PF20635">
    <property type="entry name" value="SMN_YG-box"/>
    <property type="match status" value="1"/>
</dbReference>
<dbReference type="Proteomes" id="UP000070412">
    <property type="component" value="Unassembled WGS sequence"/>
</dbReference>
<evidence type="ECO:0000313" key="12">
    <source>
        <dbReference type="EMBL" id="KPM07676.1"/>
    </source>
</evidence>
<evidence type="ECO:0000256" key="5">
    <source>
        <dbReference type="ARBA" id="ARBA00022664"/>
    </source>
</evidence>
<keyword evidence="6" id="KW-0508">mRNA splicing</keyword>
<dbReference type="OrthoDB" id="197400at2759"/>
<evidence type="ECO:0000256" key="9">
    <source>
        <dbReference type="SAM" id="MobiDB-lite"/>
    </source>
</evidence>
<evidence type="ECO:0000256" key="2">
    <source>
        <dbReference type="ARBA" id="ARBA00004408"/>
    </source>
</evidence>
<comment type="subcellular location">
    <subcellularLocation>
        <location evidence="1">Cytoplasm</location>
        <location evidence="1">Myofibril</location>
        <location evidence="1">Sarcomere</location>
        <location evidence="1">Z line</location>
    </subcellularLocation>
    <subcellularLocation>
        <location evidence="2">Nucleus</location>
        <location evidence="2">Cajal body</location>
    </subcellularLocation>
    <subcellularLocation>
        <location evidence="8">Nucleus</location>
        <location evidence="8">Gem</location>
    </subcellularLocation>
</comment>
<dbReference type="Proteomes" id="UP000616769">
    <property type="component" value="Unassembled WGS sequence"/>
</dbReference>
<dbReference type="EMBL" id="WVUK01000056">
    <property type="protein sequence ID" value="KAF7492948.1"/>
    <property type="molecule type" value="Genomic_DNA"/>
</dbReference>
<reference evidence="13" key="4">
    <citation type="submission" date="2022-06" db="UniProtKB">
        <authorList>
            <consortium name="EnsemblMetazoa"/>
        </authorList>
    </citation>
    <scope>IDENTIFICATION</scope>
</reference>
<evidence type="ECO:0000256" key="7">
    <source>
        <dbReference type="ARBA" id="ARBA00023242"/>
    </source>
</evidence>
<dbReference type="GO" id="GO:0008380">
    <property type="term" value="P:RNA splicing"/>
    <property type="evidence" value="ECO:0007669"/>
    <property type="project" value="UniProtKB-KW"/>
</dbReference>
<dbReference type="GO" id="GO:0006397">
    <property type="term" value="P:mRNA processing"/>
    <property type="evidence" value="ECO:0007669"/>
    <property type="project" value="UniProtKB-KW"/>
</dbReference>
<proteinExistence type="inferred from homology"/>
<protein>
    <submittedName>
        <fullName evidence="11">Survival motor neuron protein</fullName>
    </submittedName>
    <submittedName>
        <fullName evidence="12">Survival of motor neuron protein-like protein</fullName>
    </submittedName>
</protein>
<dbReference type="InterPro" id="IPR049481">
    <property type="entry name" value="SMN_G2-BD"/>
</dbReference>
<dbReference type="GO" id="GO:0003723">
    <property type="term" value="F:RNA binding"/>
    <property type="evidence" value="ECO:0007669"/>
    <property type="project" value="InterPro"/>
</dbReference>
<name>A0A132A9K5_SARSC</name>
<gene>
    <name evidence="12" type="ORF">QR98_0061750</name>
    <name evidence="11" type="ORF">SSS_6659</name>
</gene>
<dbReference type="SMART" id="SM00333">
    <property type="entry name" value="TUDOR"/>
    <property type="match status" value="1"/>
</dbReference>
<feature type="region of interest" description="Disordered" evidence="9">
    <location>
        <begin position="14"/>
        <end position="68"/>
    </location>
</feature>
<dbReference type="Gene3D" id="3.40.190.10">
    <property type="entry name" value="Periplasmic binding protein-like II"/>
    <property type="match status" value="1"/>
</dbReference>
<evidence type="ECO:0000256" key="3">
    <source>
        <dbReference type="ARBA" id="ARBA00005371"/>
    </source>
</evidence>
<dbReference type="InterPro" id="IPR002999">
    <property type="entry name" value="Tudor"/>
</dbReference>
<dbReference type="Gene3D" id="2.30.30.140">
    <property type="match status" value="1"/>
</dbReference>
<dbReference type="CDD" id="cd22852">
    <property type="entry name" value="SMN_C"/>
    <property type="match status" value="1"/>
</dbReference>
<evidence type="ECO:0000259" key="10">
    <source>
        <dbReference type="PROSITE" id="PS50304"/>
    </source>
</evidence>
<sequence>MSLQSFNGIVWAKSEVDESEKKPSSLPKTSKIDDDGVSKQQALVADCKVDSELSHSSSDEDETDDWKNEIVLNDQDVWDDSLLIKMYEESQRLVNKALMEKYSKKNSDSNRKPNQKCIDEAGNENENREKDKKVNCQQQRSSNSNEKFKEKSKAKSSSKSKRQSRQWKINDDCRLIYLEDGIEYEAKIIELDVENSICLVRYYGYENEEWRDLKDLKPSSGKEARQSQIETSKQWRESFSAKAENEINSQFSEVNLDDNSCRMIPPPPPLLGQMFPKMSKDNLLDEDDVLASMLMSWYMTGFHTGYYQAQKVFRDKRLVGQTVADPNKPNNSDFCSCKHRQ</sequence>
<dbReference type="InterPro" id="IPR047313">
    <property type="entry name" value="SMN_C"/>
</dbReference>
<dbReference type="Pfam" id="PF06003">
    <property type="entry name" value="SMN_Tudor"/>
    <property type="match status" value="1"/>
</dbReference>
<evidence type="ECO:0000313" key="13">
    <source>
        <dbReference type="EnsemblMetazoa" id="KAF7492948.1"/>
    </source>
</evidence>
<evidence type="ECO:0000256" key="8">
    <source>
        <dbReference type="ARBA" id="ARBA00034695"/>
    </source>
</evidence>
<keyword evidence="7" id="KW-0539">Nucleus</keyword>
<organism evidence="12 15">
    <name type="scientific">Sarcoptes scabiei</name>
    <name type="common">Itch mite</name>
    <name type="synonym">Acarus scabiei</name>
    <dbReference type="NCBI Taxonomy" id="52283"/>
    <lineage>
        <taxon>Eukaryota</taxon>
        <taxon>Metazoa</taxon>
        <taxon>Ecdysozoa</taxon>
        <taxon>Arthropoda</taxon>
        <taxon>Chelicerata</taxon>
        <taxon>Arachnida</taxon>
        <taxon>Acari</taxon>
        <taxon>Acariformes</taxon>
        <taxon>Sarcoptiformes</taxon>
        <taxon>Astigmata</taxon>
        <taxon>Psoroptidia</taxon>
        <taxon>Sarcoptoidea</taxon>
        <taxon>Sarcoptidae</taxon>
        <taxon>Sarcoptinae</taxon>
        <taxon>Sarcoptes</taxon>
    </lineage>
</organism>
<dbReference type="EnsemblMetazoa" id="SSS_6659s_mrna">
    <property type="protein sequence ID" value="KAF7492948.1"/>
    <property type="gene ID" value="SSS_6659"/>
</dbReference>
<feature type="domain" description="Tudor" evidence="10">
    <location>
        <begin position="166"/>
        <end position="226"/>
    </location>
</feature>
<dbReference type="InterPro" id="IPR047298">
    <property type="entry name" value="Tudor_SMN_eumet"/>
</dbReference>
<accession>A0A132A9K5</accession>
<dbReference type="AlphaFoldDB" id="A0A132A9K5"/>
<reference evidence="12 15" key="1">
    <citation type="journal article" date="2015" name="Parasit. Vectors">
        <title>Draft genome of the scabies mite.</title>
        <authorList>
            <person name="Rider S.D.Jr."/>
            <person name="Morgan M.S."/>
            <person name="Arlian L.G."/>
        </authorList>
    </citation>
    <scope>NUCLEOTIDE SEQUENCE [LARGE SCALE GENOMIC DNA]</scope>
    <source>
        <strain evidence="12">Arlian Lab</strain>
    </source>
</reference>
<dbReference type="PANTHER" id="PTHR39267">
    <property type="entry name" value="SURVIVAL MOTOR NEURON-LIKE PROTEIN 1"/>
    <property type="match status" value="1"/>
</dbReference>
<evidence type="ECO:0000313" key="14">
    <source>
        <dbReference type="Proteomes" id="UP000070412"/>
    </source>
</evidence>
<dbReference type="GO" id="GO:0030018">
    <property type="term" value="C:Z disc"/>
    <property type="evidence" value="ECO:0007669"/>
    <property type="project" value="UniProtKB-SubCell"/>
</dbReference>
<evidence type="ECO:0000256" key="1">
    <source>
        <dbReference type="ARBA" id="ARBA00004216"/>
    </source>
</evidence>
<dbReference type="InterPro" id="IPR010304">
    <property type="entry name" value="SMN_Tudor"/>
</dbReference>
<dbReference type="GO" id="GO:0097504">
    <property type="term" value="C:Gemini of Cajal bodies"/>
    <property type="evidence" value="ECO:0007669"/>
    <property type="project" value="UniProtKB-SubCell"/>
</dbReference>
<dbReference type="PROSITE" id="PS50304">
    <property type="entry name" value="TUDOR"/>
    <property type="match status" value="1"/>
</dbReference>
<dbReference type="EMBL" id="JXLN01011788">
    <property type="protein sequence ID" value="KPM07676.1"/>
    <property type="molecule type" value="Genomic_DNA"/>
</dbReference>
<keyword evidence="5" id="KW-0507">mRNA processing</keyword>
<dbReference type="SUPFAM" id="SSF63748">
    <property type="entry name" value="Tudor/PWWP/MBT"/>
    <property type="match status" value="1"/>
</dbReference>
<dbReference type="Pfam" id="PF20636">
    <property type="entry name" value="SMN_G2-BD"/>
    <property type="match status" value="1"/>
</dbReference>
<dbReference type="PANTHER" id="PTHR39267:SF1">
    <property type="entry name" value="SURVIVAL MOTOR NEURON PROTEIN"/>
    <property type="match status" value="1"/>
</dbReference>
<dbReference type="InterPro" id="IPR040424">
    <property type="entry name" value="Smn1"/>
</dbReference>
<dbReference type="GO" id="GO:0015030">
    <property type="term" value="C:Cajal body"/>
    <property type="evidence" value="ECO:0007669"/>
    <property type="project" value="UniProtKB-SubCell"/>
</dbReference>
<evidence type="ECO:0000256" key="6">
    <source>
        <dbReference type="ARBA" id="ARBA00023187"/>
    </source>
</evidence>
<feature type="compositionally biased region" description="Basic and acidic residues" evidence="9">
    <location>
        <begin position="125"/>
        <end position="134"/>
    </location>
</feature>
<reference evidence="11" key="3">
    <citation type="submission" date="2020-01" db="EMBL/GenBank/DDBJ databases">
        <authorList>
            <person name="Korhonen P.K.K."/>
            <person name="Guangxu M.G."/>
            <person name="Wang T.W."/>
            <person name="Stroehlein A.J.S."/>
            <person name="Young N.D."/>
            <person name="Ang C.-S.A."/>
            <person name="Fernando D.W.F."/>
            <person name="Lu H.L."/>
            <person name="Taylor S.T."/>
            <person name="Ehtesham M.E.M."/>
            <person name="Najaraj S.H.N."/>
            <person name="Harsha G.H.G."/>
            <person name="Madugundu A.M."/>
            <person name="Renuse S.R."/>
            <person name="Holt D.H."/>
            <person name="Pandey A.P."/>
            <person name="Papenfuss A.P."/>
            <person name="Gasser R.B.G."/>
            <person name="Fischer K.F."/>
        </authorList>
    </citation>
    <scope>NUCLEOTIDE SEQUENCE</scope>
    <source>
        <strain evidence="11">SSS_KF_BRIS2020</strain>
    </source>
</reference>